<dbReference type="RefSeq" id="XP_062752320.1">
    <property type="nucleotide sequence ID" value="XM_062903557.1"/>
</dbReference>
<dbReference type="EMBL" id="JAWRVG010000044">
    <property type="protein sequence ID" value="KAK4065048.1"/>
    <property type="molecule type" value="Genomic_DNA"/>
</dbReference>
<evidence type="ECO:0000313" key="1">
    <source>
        <dbReference type="EMBL" id="KAK4065048.1"/>
    </source>
</evidence>
<organism evidence="1 2">
    <name type="scientific">Trichoderma aggressivum f. europaeum</name>
    <dbReference type="NCBI Taxonomy" id="173218"/>
    <lineage>
        <taxon>Eukaryota</taxon>
        <taxon>Fungi</taxon>
        <taxon>Dikarya</taxon>
        <taxon>Ascomycota</taxon>
        <taxon>Pezizomycotina</taxon>
        <taxon>Sordariomycetes</taxon>
        <taxon>Hypocreomycetidae</taxon>
        <taxon>Hypocreales</taxon>
        <taxon>Hypocreaceae</taxon>
        <taxon>Trichoderma</taxon>
    </lineage>
</organism>
<gene>
    <name evidence="1" type="ORF">Triagg1_8684</name>
</gene>
<comment type="caution">
    <text evidence="1">The sequence shown here is derived from an EMBL/GenBank/DDBJ whole genome shotgun (WGS) entry which is preliminary data.</text>
</comment>
<keyword evidence="2" id="KW-1185">Reference proteome</keyword>
<dbReference type="Proteomes" id="UP001273209">
    <property type="component" value="Unassembled WGS sequence"/>
</dbReference>
<dbReference type="GeneID" id="87923462"/>
<dbReference type="AlphaFoldDB" id="A0AAE1I9Z9"/>
<reference evidence="1" key="1">
    <citation type="submission" date="2023-11" db="EMBL/GenBank/DDBJ databases">
        <title>The genome sequences of three competitors of mushroom-forming fungi.</title>
        <authorList>
            <person name="Beijen E."/>
            <person name="Ohm R.A."/>
        </authorList>
    </citation>
    <scope>NUCLEOTIDE SEQUENCE</scope>
    <source>
        <strain evidence="1">CBS 100526</strain>
    </source>
</reference>
<proteinExistence type="predicted"/>
<name>A0AAE1I9Z9_9HYPO</name>
<evidence type="ECO:0000313" key="2">
    <source>
        <dbReference type="Proteomes" id="UP001273209"/>
    </source>
</evidence>
<protein>
    <submittedName>
        <fullName evidence="1">Uncharacterized protein</fullName>
    </submittedName>
</protein>
<accession>A0AAE1I9Z9</accession>
<sequence length="153" mass="16554">MLMIASLLNSKLGQWPLGGLPSCYNKAGIRALLRDMSFPNTRGFSFSAFLDGFLFDVDLISGIPKVLLKPIRTAIKEGIEAAIDSAIQPAIDANLDILTDASPVVNSLRDVQNSLKAVLFSWNDRGVDDSTLNRVTPGGFFPTGFLPRASIEQ</sequence>